<reference evidence="3 4" key="1">
    <citation type="submission" date="2024-02" db="EMBL/GenBank/DDBJ databases">
        <authorList>
            <person name="Chen Y."/>
            <person name="Shah S."/>
            <person name="Dougan E. K."/>
            <person name="Thang M."/>
            <person name="Chan C."/>
        </authorList>
    </citation>
    <scope>NUCLEOTIDE SEQUENCE [LARGE SCALE GENOMIC DNA]</scope>
</reference>
<dbReference type="InterPro" id="IPR002104">
    <property type="entry name" value="Integrase_catalytic"/>
</dbReference>
<dbReference type="Gene3D" id="1.10.443.10">
    <property type="entry name" value="Intergrase catalytic core"/>
    <property type="match status" value="1"/>
</dbReference>
<keyword evidence="4" id="KW-1185">Reference proteome</keyword>
<protein>
    <submittedName>
        <fullName evidence="3">Tyr recombinase domain-containing protein</fullName>
    </submittedName>
</protein>
<dbReference type="InterPro" id="IPR013762">
    <property type="entry name" value="Integrase-like_cat_sf"/>
</dbReference>
<name>A0ABP0KTF7_9DINO</name>
<evidence type="ECO:0000256" key="1">
    <source>
        <dbReference type="ARBA" id="ARBA00023172"/>
    </source>
</evidence>
<evidence type="ECO:0000313" key="3">
    <source>
        <dbReference type="EMBL" id="CAK9029510.1"/>
    </source>
</evidence>
<evidence type="ECO:0000313" key="4">
    <source>
        <dbReference type="Proteomes" id="UP001642464"/>
    </source>
</evidence>
<dbReference type="Proteomes" id="UP001642464">
    <property type="component" value="Unassembled WGS sequence"/>
</dbReference>
<organism evidence="3 4">
    <name type="scientific">Durusdinium trenchii</name>
    <dbReference type="NCBI Taxonomy" id="1381693"/>
    <lineage>
        <taxon>Eukaryota</taxon>
        <taxon>Sar</taxon>
        <taxon>Alveolata</taxon>
        <taxon>Dinophyceae</taxon>
        <taxon>Suessiales</taxon>
        <taxon>Symbiodiniaceae</taxon>
        <taxon>Durusdinium</taxon>
    </lineage>
</organism>
<feature type="domain" description="Tyr recombinase" evidence="2">
    <location>
        <begin position="38"/>
        <end position="186"/>
    </location>
</feature>
<dbReference type="InterPro" id="IPR011010">
    <property type="entry name" value="DNA_brk_join_enz"/>
</dbReference>
<gene>
    <name evidence="3" type="ORF">SCF082_LOCUS18818</name>
</gene>
<dbReference type="EMBL" id="CAXAMM010012669">
    <property type="protein sequence ID" value="CAK9029510.1"/>
    <property type="molecule type" value="Genomic_DNA"/>
</dbReference>
<evidence type="ECO:0000259" key="2">
    <source>
        <dbReference type="Pfam" id="PF00589"/>
    </source>
</evidence>
<dbReference type="SUPFAM" id="SSF56349">
    <property type="entry name" value="DNA breaking-rejoining enzymes"/>
    <property type="match status" value="1"/>
</dbReference>
<dbReference type="Pfam" id="PF00589">
    <property type="entry name" value="Phage_integrase"/>
    <property type="match status" value="1"/>
</dbReference>
<comment type="caution">
    <text evidence="3">The sequence shown here is derived from an EMBL/GenBank/DDBJ whole genome shotgun (WGS) entry which is preliminary data.</text>
</comment>
<sequence length="278" mass="32006">MKKKAATTGAKLGQAIPLHGALWKQWCQHLLRIGPSWLYVVVMLGHMLCCRVSEVLALTADDFNLRHRFVRIKPLKRQPEVKKCLLTPVLSKLQSLKKKGVKRKRTRNCGARGSVTFVDHWEWPKPGAYLFPSQRTSGRMKKDAVCHSIVKARKSFDRDIDTTKVRSHSGRHRMINDMKSSSIPPEAGMMFARIKDKKPWASYGQLSPSQCREVLQKNQCLQKNCRRCTNEHCSNFHRDLEKDLRCGAGARFHEPFRCEETPPLIALLHVHYLLCNRN</sequence>
<keyword evidence="1" id="KW-0233">DNA recombination</keyword>
<accession>A0ABP0KTF7</accession>
<proteinExistence type="predicted"/>